<proteinExistence type="inferred from homology"/>
<evidence type="ECO:0000313" key="4">
    <source>
        <dbReference type="Proteomes" id="UP000188597"/>
    </source>
</evidence>
<comment type="caution">
    <text evidence="3">The sequence shown here is derived from an EMBL/GenBank/DDBJ whole genome shotgun (WGS) entry which is preliminary data.</text>
</comment>
<dbReference type="Gene3D" id="3.30.530.20">
    <property type="match status" value="1"/>
</dbReference>
<dbReference type="Pfam" id="PF08327">
    <property type="entry name" value="AHSA1"/>
    <property type="match status" value="1"/>
</dbReference>
<reference evidence="3 4" key="1">
    <citation type="submission" date="2016-11" db="EMBL/GenBank/DDBJ databases">
        <authorList>
            <person name="Jaros S."/>
            <person name="Januszkiewicz K."/>
            <person name="Wedrychowicz H."/>
        </authorList>
    </citation>
    <scope>NUCLEOTIDE SEQUENCE [LARGE SCALE GENOMIC DNA]</scope>
    <source>
        <strain evidence="3 4">Con a/3</strain>
    </source>
</reference>
<name>A0A1V3G8A5_9BACL</name>
<evidence type="ECO:0000256" key="1">
    <source>
        <dbReference type="ARBA" id="ARBA00006817"/>
    </source>
</evidence>
<dbReference type="EMBL" id="MQMF01000002">
    <property type="protein sequence ID" value="OOE12633.1"/>
    <property type="molecule type" value="Genomic_DNA"/>
</dbReference>
<dbReference type="InterPro" id="IPR023393">
    <property type="entry name" value="START-like_dom_sf"/>
</dbReference>
<organism evidence="3 4">
    <name type="scientific">Fictibacillus arsenicus</name>
    <dbReference type="NCBI Taxonomy" id="255247"/>
    <lineage>
        <taxon>Bacteria</taxon>
        <taxon>Bacillati</taxon>
        <taxon>Bacillota</taxon>
        <taxon>Bacilli</taxon>
        <taxon>Bacillales</taxon>
        <taxon>Fictibacillaceae</taxon>
        <taxon>Fictibacillus</taxon>
    </lineage>
</organism>
<feature type="domain" description="Activator of Hsp90 ATPase homologue 1/2-like C-terminal" evidence="2">
    <location>
        <begin position="14"/>
        <end position="141"/>
    </location>
</feature>
<dbReference type="SUPFAM" id="SSF55961">
    <property type="entry name" value="Bet v1-like"/>
    <property type="match status" value="1"/>
</dbReference>
<dbReference type="CDD" id="cd08893">
    <property type="entry name" value="SRPBCC_CalC_Aha1-like_GntR-HTH"/>
    <property type="match status" value="1"/>
</dbReference>
<evidence type="ECO:0000259" key="2">
    <source>
        <dbReference type="Pfam" id="PF08327"/>
    </source>
</evidence>
<dbReference type="InterPro" id="IPR013538">
    <property type="entry name" value="ASHA1/2-like_C"/>
</dbReference>
<sequence length="151" mass="17152">MMESKFVYVTYIGASPEKVWEALTEGDISEQYFFGTRIESKWEEGSSVTYSRNGEVTDEGSVLKYDPAHELSFTWTHRNDDTPRESPTVVTYKLQHMDSTVKLTLIHDNMVKTDFVEKEGTFEGVNNGWPAILSNLKTFLETGKTLPALSL</sequence>
<comment type="similarity">
    <text evidence="1">Belongs to the AHA1 family.</text>
</comment>
<accession>A0A1V3G8A5</accession>
<dbReference type="Proteomes" id="UP000188597">
    <property type="component" value="Unassembled WGS sequence"/>
</dbReference>
<dbReference type="AlphaFoldDB" id="A0A1V3G8A5"/>
<protein>
    <recommendedName>
        <fullName evidence="2">Activator of Hsp90 ATPase homologue 1/2-like C-terminal domain-containing protein</fullName>
    </recommendedName>
</protein>
<evidence type="ECO:0000313" key="3">
    <source>
        <dbReference type="EMBL" id="OOE12633.1"/>
    </source>
</evidence>
<gene>
    <name evidence="3" type="ORF">UN64_11230</name>
</gene>